<feature type="transmembrane region" description="Helical" evidence="7">
    <location>
        <begin position="245"/>
        <end position="265"/>
    </location>
</feature>
<dbReference type="InterPro" id="IPR011527">
    <property type="entry name" value="ABC1_TM_dom"/>
</dbReference>
<dbReference type="InterPro" id="IPR039421">
    <property type="entry name" value="Type_1_exporter"/>
</dbReference>
<sequence length="578" mass="65449">MINSIKELMSICKEERVKFSFSVILGFLSVIFSIIPYYCTFKIIIEIYNLNYNVELYILGAIIGIAMRFICFSISSFISHKATADLLCGIRLKILDKLEKLSLGEVTKQNSGYYKKLIVDDVESLEKFLAHYVPEVSSSLGVPIFVGILLFILDWKMALATVIMIPIAYKILSGMMKGSEEKMQNYSTSLMRMNFSIIEYIQGMTVIKSFNKTDKAVRKIESNVDNFKYHVLNWYKSCWRYMSGFAILIKSSLLILLPVGGILFLRGEADIGKVMFFFLMSFSFSVPLVKLGEFTDTMPMINQSYQQIRDFLSKKELEDSKKTVDFKNYSIKFNDICFSYTKEKQVINNISFVAEEGRLTALVGESGCGKSTIAKLAARFWDVNSGEILIGDIPIRKIPVNQLMKKISFVFQDTIIFNDTLRNNIKMGKTDATDEEIIKAAKLASCSDLIKDKGLDTVIGDKNIKLSGGEKQRIAIARAILKDAPIIILDEATASSDAENQMEIQKAISNLSKNKTVLVIAHRLSTIEDANKIVVLSQGEIKEEGNHYELLKIKGLYNEMYKKYQDSLNFKINTKEVC</sequence>
<feature type="transmembrane region" description="Helical" evidence="7">
    <location>
        <begin position="144"/>
        <end position="169"/>
    </location>
</feature>
<dbReference type="Gene3D" id="3.40.50.300">
    <property type="entry name" value="P-loop containing nucleotide triphosphate hydrolases"/>
    <property type="match status" value="1"/>
</dbReference>
<accession>A0ABP3UFT1</accession>
<feature type="domain" description="ABC transmembrane type-1" evidence="9">
    <location>
        <begin position="21"/>
        <end position="300"/>
    </location>
</feature>
<keyword evidence="5 7" id="KW-1133">Transmembrane helix</keyword>
<keyword evidence="3" id="KW-0547">Nucleotide-binding</keyword>
<comment type="subcellular location">
    <subcellularLocation>
        <location evidence="1">Cell membrane</location>
        <topology evidence="1">Multi-pass membrane protein</topology>
    </subcellularLocation>
</comment>
<dbReference type="InterPro" id="IPR003439">
    <property type="entry name" value="ABC_transporter-like_ATP-bd"/>
</dbReference>
<protein>
    <submittedName>
        <fullName evidence="10">ABC transporter ATP-binding protein</fullName>
    </submittedName>
</protein>
<dbReference type="PROSITE" id="PS50929">
    <property type="entry name" value="ABC_TM1F"/>
    <property type="match status" value="1"/>
</dbReference>
<comment type="caution">
    <text evidence="10">The sequence shown here is derived from an EMBL/GenBank/DDBJ whole genome shotgun (WGS) entry which is preliminary data.</text>
</comment>
<dbReference type="Pfam" id="PF00664">
    <property type="entry name" value="ABC_membrane"/>
    <property type="match status" value="1"/>
</dbReference>
<reference evidence="11" key="1">
    <citation type="journal article" date="2019" name="Int. J. Syst. Evol. Microbiol.">
        <title>The Global Catalogue of Microorganisms (GCM) 10K type strain sequencing project: providing services to taxonomists for standard genome sequencing and annotation.</title>
        <authorList>
            <consortium name="The Broad Institute Genomics Platform"/>
            <consortium name="The Broad Institute Genome Sequencing Center for Infectious Disease"/>
            <person name="Wu L."/>
            <person name="Ma J."/>
        </authorList>
    </citation>
    <scope>NUCLEOTIDE SEQUENCE [LARGE SCALE GENOMIC DNA]</scope>
    <source>
        <strain evidence="11">JCM 1407</strain>
    </source>
</reference>
<feature type="transmembrane region" description="Helical" evidence="7">
    <location>
        <begin position="56"/>
        <end position="78"/>
    </location>
</feature>
<dbReference type="SMART" id="SM00382">
    <property type="entry name" value="AAA"/>
    <property type="match status" value="1"/>
</dbReference>
<evidence type="ECO:0000256" key="3">
    <source>
        <dbReference type="ARBA" id="ARBA00022741"/>
    </source>
</evidence>
<evidence type="ECO:0000313" key="10">
    <source>
        <dbReference type="EMBL" id="GAA0732966.1"/>
    </source>
</evidence>
<evidence type="ECO:0000256" key="6">
    <source>
        <dbReference type="ARBA" id="ARBA00023136"/>
    </source>
</evidence>
<dbReference type="EMBL" id="BAAACG010000001">
    <property type="protein sequence ID" value="GAA0732966.1"/>
    <property type="molecule type" value="Genomic_DNA"/>
</dbReference>
<dbReference type="SUPFAM" id="SSF52540">
    <property type="entry name" value="P-loop containing nucleoside triphosphate hydrolases"/>
    <property type="match status" value="1"/>
</dbReference>
<dbReference type="RefSeq" id="WP_343758174.1">
    <property type="nucleotide sequence ID" value="NZ_BAAACG010000001.1"/>
</dbReference>
<evidence type="ECO:0000256" key="7">
    <source>
        <dbReference type="SAM" id="Phobius"/>
    </source>
</evidence>
<evidence type="ECO:0000313" key="11">
    <source>
        <dbReference type="Proteomes" id="UP001501510"/>
    </source>
</evidence>
<dbReference type="InterPro" id="IPR036640">
    <property type="entry name" value="ABC1_TM_sf"/>
</dbReference>
<dbReference type="PANTHER" id="PTHR24221">
    <property type="entry name" value="ATP-BINDING CASSETTE SUB-FAMILY B"/>
    <property type="match status" value="1"/>
</dbReference>
<evidence type="ECO:0000259" key="8">
    <source>
        <dbReference type="PROSITE" id="PS50893"/>
    </source>
</evidence>
<name>A0ABP3UFT1_9CLOT</name>
<dbReference type="GO" id="GO:0005524">
    <property type="term" value="F:ATP binding"/>
    <property type="evidence" value="ECO:0007669"/>
    <property type="project" value="UniProtKB-KW"/>
</dbReference>
<feature type="domain" description="ABC transporter" evidence="8">
    <location>
        <begin position="331"/>
        <end position="563"/>
    </location>
</feature>
<feature type="transmembrane region" description="Helical" evidence="7">
    <location>
        <begin position="20"/>
        <end position="44"/>
    </location>
</feature>
<dbReference type="PROSITE" id="PS50893">
    <property type="entry name" value="ABC_TRANSPORTER_2"/>
    <property type="match status" value="1"/>
</dbReference>
<keyword evidence="11" id="KW-1185">Reference proteome</keyword>
<keyword evidence="6 7" id="KW-0472">Membrane</keyword>
<dbReference type="InterPro" id="IPR017871">
    <property type="entry name" value="ABC_transporter-like_CS"/>
</dbReference>
<evidence type="ECO:0000259" key="9">
    <source>
        <dbReference type="PROSITE" id="PS50929"/>
    </source>
</evidence>
<gene>
    <name evidence="10" type="ORF">GCM10008906_03260</name>
</gene>
<evidence type="ECO:0000256" key="2">
    <source>
        <dbReference type="ARBA" id="ARBA00022692"/>
    </source>
</evidence>
<dbReference type="CDD" id="cd07346">
    <property type="entry name" value="ABC_6TM_exporters"/>
    <property type="match status" value="1"/>
</dbReference>
<dbReference type="Proteomes" id="UP001501510">
    <property type="component" value="Unassembled WGS sequence"/>
</dbReference>
<dbReference type="InterPro" id="IPR003593">
    <property type="entry name" value="AAA+_ATPase"/>
</dbReference>
<evidence type="ECO:0000256" key="5">
    <source>
        <dbReference type="ARBA" id="ARBA00022989"/>
    </source>
</evidence>
<dbReference type="SUPFAM" id="SSF90123">
    <property type="entry name" value="ABC transporter transmembrane region"/>
    <property type="match status" value="1"/>
</dbReference>
<dbReference type="Pfam" id="PF00005">
    <property type="entry name" value="ABC_tran"/>
    <property type="match status" value="1"/>
</dbReference>
<dbReference type="InterPro" id="IPR027417">
    <property type="entry name" value="P-loop_NTPase"/>
</dbReference>
<proteinExistence type="predicted"/>
<dbReference type="Gene3D" id="1.20.1560.10">
    <property type="entry name" value="ABC transporter type 1, transmembrane domain"/>
    <property type="match status" value="1"/>
</dbReference>
<keyword evidence="2 7" id="KW-0812">Transmembrane</keyword>
<dbReference type="PANTHER" id="PTHR24221:SF397">
    <property type="entry name" value="ABC TRANSPORTER, ATP-BINDING TRANSMEMBRANE PROTEIN"/>
    <property type="match status" value="1"/>
</dbReference>
<organism evidence="10 11">
    <name type="scientific">Clostridium oceanicum</name>
    <dbReference type="NCBI Taxonomy" id="1543"/>
    <lineage>
        <taxon>Bacteria</taxon>
        <taxon>Bacillati</taxon>
        <taxon>Bacillota</taxon>
        <taxon>Clostridia</taxon>
        <taxon>Eubacteriales</taxon>
        <taxon>Clostridiaceae</taxon>
        <taxon>Clostridium</taxon>
    </lineage>
</organism>
<keyword evidence="4 10" id="KW-0067">ATP-binding</keyword>
<evidence type="ECO:0000256" key="1">
    <source>
        <dbReference type="ARBA" id="ARBA00004651"/>
    </source>
</evidence>
<dbReference type="PROSITE" id="PS00211">
    <property type="entry name" value="ABC_TRANSPORTER_1"/>
    <property type="match status" value="1"/>
</dbReference>
<evidence type="ECO:0000256" key="4">
    <source>
        <dbReference type="ARBA" id="ARBA00022840"/>
    </source>
</evidence>